<dbReference type="RefSeq" id="WP_377575502.1">
    <property type="nucleotide sequence ID" value="NZ_JBHTKA010000001.1"/>
</dbReference>
<dbReference type="InterPro" id="IPR053173">
    <property type="entry name" value="SAM-binding_MTase"/>
</dbReference>
<keyword evidence="3" id="KW-0808">Transferase</keyword>
<dbReference type="PANTHER" id="PTHR45128">
    <property type="entry name" value="METHYLTRANSFERASE TYPE 11"/>
    <property type="match status" value="1"/>
</dbReference>
<accession>A0ABW3JZK1</accession>
<keyword evidence="3" id="KW-0489">Methyltransferase</keyword>
<dbReference type="InterPro" id="IPR048711">
    <property type="entry name" value="WHD_Rv2258c"/>
</dbReference>
<dbReference type="InterPro" id="IPR025714">
    <property type="entry name" value="Methyltranfer_dom"/>
</dbReference>
<protein>
    <submittedName>
        <fullName evidence="3">Class I SAM-dependent methyltransferase</fullName>
    </submittedName>
</protein>
<dbReference type="Pfam" id="PF13847">
    <property type="entry name" value="Methyltransf_31"/>
    <property type="match status" value="1"/>
</dbReference>
<dbReference type="SUPFAM" id="SSF53335">
    <property type="entry name" value="S-adenosyl-L-methionine-dependent methyltransferases"/>
    <property type="match status" value="1"/>
</dbReference>
<proteinExistence type="predicted"/>
<dbReference type="GO" id="GO:0008168">
    <property type="term" value="F:methyltransferase activity"/>
    <property type="evidence" value="ECO:0007669"/>
    <property type="project" value="UniProtKB-KW"/>
</dbReference>
<reference evidence="4" key="1">
    <citation type="journal article" date="2019" name="Int. J. Syst. Evol. Microbiol.">
        <title>The Global Catalogue of Microorganisms (GCM) 10K type strain sequencing project: providing services to taxonomists for standard genome sequencing and annotation.</title>
        <authorList>
            <consortium name="The Broad Institute Genomics Platform"/>
            <consortium name="The Broad Institute Genome Sequencing Center for Infectious Disease"/>
            <person name="Wu L."/>
            <person name="Ma J."/>
        </authorList>
    </citation>
    <scope>NUCLEOTIDE SEQUENCE [LARGE SCALE GENOMIC DNA]</scope>
    <source>
        <strain evidence="4">CCUG 58938</strain>
    </source>
</reference>
<dbReference type="EMBL" id="JBHTKA010000001">
    <property type="protein sequence ID" value="MFD0998580.1"/>
    <property type="molecule type" value="Genomic_DNA"/>
</dbReference>
<comment type="caution">
    <text evidence="3">The sequence shown here is derived from an EMBL/GenBank/DDBJ whole genome shotgun (WGS) entry which is preliminary data.</text>
</comment>
<evidence type="ECO:0000313" key="4">
    <source>
        <dbReference type="Proteomes" id="UP001597112"/>
    </source>
</evidence>
<feature type="domain" description="Methyltransferase" evidence="1">
    <location>
        <begin position="180"/>
        <end position="290"/>
    </location>
</feature>
<evidence type="ECO:0000259" key="1">
    <source>
        <dbReference type="Pfam" id="PF13847"/>
    </source>
</evidence>
<organism evidence="3 4">
    <name type="scientific">Ohtaekwangia kribbensis</name>
    <dbReference type="NCBI Taxonomy" id="688913"/>
    <lineage>
        <taxon>Bacteria</taxon>
        <taxon>Pseudomonadati</taxon>
        <taxon>Bacteroidota</taxon>
        <taxon>Cytophagia</taxon>
        <taxon>Cytophagales</taxon>
        <taxon>Fulvivirgaceae</taxon>
        <taxon>Ohtaekwangia</taxon>
    </lineage>
</organism>
<dbReference type="Proteomes" id="UP001597112">
    <property type="component" value="Unassembled WGS sequence"/>
</dbReference>
<evidence type="ECO:0000313" key="3">
    <source>
        <dbReference type="EMBL" id="MFD0998580.1"/>
    </source>
</evidence>
<sequence length="358" mass="38925">MTTTTENLPSIDLSKVEAFAGQVIMDMSATMGSAMTQLGHKLGLFTAMHGAGWITPRHLADKTGTHERYVQEWLNCMAAGKYIYYNPESKTYQLPFEHGLVLAEPESPAYLTAGLDIPATVWAEEEKLVAEFKSGKGLGWHQHAHKLFFGTEASFRTGYKAHLVDAWIPALDGIKEILTAGGNIADIGCGHGASSLLLAKAFPNSHVFGFDYHKESILVARQRAHEQGISNVTFENCTAENYPAIGYDLICFMDAFHDLGHPSRAAIYALRALSKSGSVMLVEPLAGDRVEDNLNPIGRMYYAGSTALCVPHSQHDGGECLGAQAGGAKLFDILHKAGFKNVRTAIKSQVNMVIEAKR</sequence>
<feature type="domain" description="S-adenosylmethionine-dependent methyltransferase Rv2258c-like winged HTH" evidence="2">
    <location>
        <begin position="34"/>
        <end position="102"/>
    </location>
</feature>
<dbReference type="InterPro" id="IPR029063">
    <property type="entry name" value="SAM-dependent_MTases_sf"/>
</dbReference>
<dbReference type="PANTHER" id="PTHR45128:SF2">
    <property type="entry name" value="METHYLTRANSFERASE DOMAIN-CONTAINING PROTEIN"/>
    <property type="match status" value="1"/>
</dbReference>
<name>A0ABW3JZK1_9BACT</name>
<gene>
    <name evidence="3" type="ORF">ACFQ21_04650</name>
</gene>
<dbReference type="Pfam" id="PF21320">
    <property type="entry name" value="WHD_Rv2258c"/>
    <property type="match status" value="1"/>
</dbReference>
<evidence type="ECO:0000259" key="2">
    <source>
        <dbReference type="Pfam" id="PF21320"/>
    </source>
</evidence>
<dbReference type="Gene3D" id="3.40.50.150">
    <property type="entry name" value="Vaccinia Virus protein VP39"/>
    <property type="match status" value="1"/>
</dbReference>
<dbReference type="CDD" id="cd02440">
    <property type="entry name" value="AdoMet_MTases"/>
    <property type="match status" value="1"/>
</dbReference>
<keyword evidence="4" id="KW-1185">Reference proteome</keyword>
<dbReference type="GO" id="GO:0032259">
    <property type="term" value="P:methylation"/>
    <property type="evidence" value="ECO:0007669"/>
    <property type="project" value="UniProtKB-KW"/>
</dbReference>